<name>A0A0G3WF47_9CLOT</name>
<dbReference type="Proteomes" id="UP000035704">
    <property type="component" value="Chromosome"/>
</dbReference>
<evidence type="ECO:0000313" key="1">
    <source>
        <dbReference type="EMBL" id="AKL96547.1"/>
    </source>
</evidence>
<dbReference type="EMBL" id="CP009687">
    <property type="protein sequence ID" value="AKL96547.1"/>
    <property type="molecule type" value="Genomic_DNA"/>
</dbReference>
<reference evidence="1 2" key="1">
    <citation type="submission" date="2014-10" db="EMBL/GenBank/DDBJ databases">
        <title>Genome sequence of Clostridium aceticum DSM 1496.</title>
        <authorList>
            <person name="Poehlein A."/>
            <person name="Schiel-Bengelsdorf B."/>
            <person name="Gottschalk G."/>
            <person name="Duerre P."/>
            <person name="Daniel R."/>
        </authorList>
    </citation>
    <scope>NUCLEOTIDE SEQUENCE [LARGE SCALE GENOMIC DNA]</scope>
    <source>
        <strain evidence="1 2">DSM 1496</strain>
    </source>
</reference>
<evidence type="ECO:0000313" key="2">
    <source>
        <dbReference type="Proteomes" id="UP000035704"/>
    </source>
</evidence>
<accession>A0A0G3WF47</accession>
<dbReference type="STRING" id="84022.CACET_c31030"/>
<dbReference type="AlphaFoldDB" id="A0A0G3WF47"/>
<keyword evidence="2" id="KW-1185">Reference proteome</keyword>
<dbReference type="KEGG" id="cace:CACET_c31030"/>
<sequence length="43" mass="5286">MMEHFSDDYDNDWDTVYILRKNQKIVKFSRENNKPYTMQGKKA</sequence>
<organism evidence="1 2">
    <name type="scientific">Clostridium aceticum</name>
    <dbReference type="NCBI Taxonomy" id="84022"/>
    <lineage>
        <taxon>Bacteria</taxon>
        <taxon>Bacillati</taxon>
        <taxon>Bacillota</taxon>
        <taxon>Clostridia</taxon>
        <taxon>Eubacteriales</taxon>
        <taxon>Clostridiaceae</taxon>
        <taxon>Clostridium</taxon>
    </lineage>
</organism>
<dbReference type="PATRIC" id="fig|84022.6.peg.3169"/>
<proteinExistence type="predicted"/>
<gene>
    <name evidence="1" type="ORF">CACET_c31030</name>
</gene>
<protein>
    <submittedName>
        <fullName evidence="1">Uncharacterized protein</fullName>
    </submittedName>
</protein>